<evidence type="ECO:0000313" key="1">
    <source>
        <dbReference type="EMBL" id="MDA7026590.1"/>
    </source>
</evidence>
<dbReference type="RefSeq" id="WP_271340436.1">
    <property type="nucleotide sequence ID" value="NZ_JAQKAB010000004.1"/>
</dbReference>
<dbReference type="Proteomes" id="UP001211894">
    <property type="component" value="Unassembled WGS sequence"/>
</dbReference>
<name>A0ABT4X326_9BACI</name>
<dbReference type="EMBL" id="JAQKAB010000004">
    <property type="protein sequence ID" value="MDA7026590.1"/>
    <property type="molecule type" value="Genomic_DNA"/>
</dbReference>
<keyword evidence="2" id="KW-1185">Reference proteome</keyword>
<proteinExistence type="predicted"/>
<evidence type="ECO:0000313" key="2">
    <source>
        <dbReference type="Proteomes" id="UP001211894"/>
    </source>
</evidence>
<gene>
    <name evidence="1" type="ORF">PJ311_08195</name>
</gene>
<sequence>MKNKVLLGVGAFVSLAAFLAISIHFTTPSDTHNIAGRMITSSVNDFHTPEKSLA</sequence>
<organism evidence="1 2">
    <name type="scientific">Bacillus changyiensis</name>
    <dbReference type="NCBI Taxonomy" id="3004103"/>
    <lineage>
        <taxon>Bacteria</taxon>
        <taxon>Bacillati</taxon>
        <taxon>Bacillota</taxon>
        <taxon>Bacilli</taxon>
        <taxon>Bacillales</taxon>
        <taxon>Bacillaceae</taxon>
        <taxon>Bacillus</taxon>
    </lineage>
</organism>
<comment type="caution">
    <text evidence="1">The sequence shown here is derived from an EMBL/GenBank/DDBJ whole genome shotgun (WGS) entry which is preliminary data.</text>
</comment>
<accession>A0ABT4X326</accession>
<reference evidence="1 2" key="1">
    <citation type="submission" date="2023-01" db="EMBL/GenBank/DDBJ databases">
        <title>Bacillus changyiensis sp. nov., isolated from a coastal deposit.</title>
        <authorList>
            <person name="Xiao G."/>
            <person name="Lai Q."/>
            <person name="Hu Z."/>
            <person name="Shao Z."/>
        </authorList>
    </citation>
    <scope>NUCLEOTIDE SEQUENCE [LARGE SCALE GENOMIC DNA]</scope>
    <source>
        <strain evidence="1 2">CLL-7-23</strain>
    </source>
</reference>
<protein>
    <submittedName>
        <fullName evidence="1">Uncharacterized protein</fullName>
    </submittedName>
</protein>